<keyword evidence="3 7" id="KW-1003">Cell membrane</keyword>
<dbReference type="NCBIfam" id="NF002774">
    <property type="entry name" value="PRK02868.1"/>
    <property type="match status" value="1"/>
</dbReference>
<reference evidence="8" key="1">
    <citation type="submission" date="2022-05" db="EMBL/GenBank/DDBJ databases">
        <title>Impact of host demography and evolutionary history on endosymbiont molecular evolution: a test in carpenter ants (Genus Camponotus) and their Blochmannia endosymbionts.</title>
        <authorList>
            <person name="Manthey J.D."/>
            <person name="Giron J.C."/>
            <person name="Hruska J.P."/>
        </authorList>
    </citation>
    <scope>NUCLEOTIDE SEQUENCE</scope>
    <source>
        <strain evidence="8">C-049</strain>
    </source>
</reference>
<evidence type="ECO:0000256" key="1">
    <source>
        <dbReference type="ARBA" id="ARBA00004429"/>
    </source>
</evidence>
<evidence type="ECO:0000313" key="9">
    <source>
        <dbReference type="Proteomes" id="UP001056323"/>
    </source>
</evidence>
<evidence type="ECO:0000256" key="2">
    <source>
        <dbReference type="ARBA" id="ARBA00005633"/>
    </source>
</evidence>
<accession>A0AAE9IDJ2</accession>
<dbReference type="RefSeq" id="WP_250250073.1">
    <property type="nucleotide sequence ID" value="NZ_CP097751.1"/>
</dbReference>
<comment type="similarity">
    <text evidence="2 7">Belongs to the UPF0259 family.</text>
</comment>
<dbReference type="AlphaFoldDB" id="A0AAE9IDJ2"/>
<keyword evidence="4 7" id="KW-0812">Transmembrane</keyword>
<keyword evidence="6 7" id="KW-0472">Membrane</keyword>
<name>A0AAE9IDJ2_9ENTR</name>
<dbReference type="Pfam" id="PF06790">
    <property type="entry name" value="UPF0259"/>
    <property type="match status" value="1"/>
</dbReference>
<feature type="transmembrane region" description="Helical" evidence="7">
    <location>
        <begin position="16"/>
        <end position="39"/>
    </location>
</feature>
<feature type="transmembrane region" description="Helical" evidence="7">
    <location>
        <begin position="191"/>
        <end position="209"/>
    </location>
</feature>
<evidence type="ECO:0000256" key="6">
    <source>
        <dbReference type="ARBA" id="ARBA00023136"/>
    </source>
</evidence>
<keyword evidence="5 7" id="KW-1133">Transmembrane helix</keyword>
<evidence type="ECO:0000256" key="5">
    <source>
        <dbReference type="ARBA" id="ARBA00022989"/>
    </source>
</evidence>
<sequence>MIIKVSQDVLCFIRNYYINIITLILATTVIQASLDYILLPKKEDLIFMNNFINGSLQDMIKELSSDQQYILLKLSAANSISKLLSSTFLFGNILTMLHVLSTTNKNKQSFNIINIIKSAIPLFPKLLLLIFYTTLCIQLGLMIAIVPGILLAIIISLTPVMLITNNISIMEAIRLSIKISYRNIHLTTPPILLWFLMKTILILILIHYFHSWIFIVKILTNTTNNILSVIILIYLYRLYMIIRTV</sequence>
<comment type="subcellular location">
    <subcellularLocation>
        <location evidence="1">Cell inner membrane</location>
        <topology evidence="1">Multi-pass membrane protein</topology>
    </subcellularLocation>
    <subcellularLocation>
        <location evidence="7">Cell membrane</location>
        <topology evidence="7">Multi-pass membrane protein</topology>
    </subcellularLocation>
</comment>
<evidence type="ECO:0000256" key="4">
    <source>
        <dbReference type="ARBA" id="ARBA00022692"/>
    </source>
</evidence>
<feature type="transmembrane region" description="Helical" evidence="7">
    <location>
        <begin position="122"/>
        <end position="143"/>
    </location>
</feature>
<dbReference type="HAMAP" id="MF_01067">
    <property type="entry name" value="UPF0259"/>
    <property type="match status" value="1"/>
</dbReference>
<proteinExistence type="inferred from homology"/>
<feature type="transmembrane region" description="Helical" evidence="7">
    <location>
        <begin position="83"/>
        <end position="101"/>
    </location>
</feature>
<dbReference type="EMBL" id="CP097751">
    <property type="protein sequence ID" value="URJ27632.1"/>
    <property type="molecule type" value="Genomic_DNA"/>
</dbReference>
<dbReference type="GO" id="GO:0005886">
    <property type="term" value="C:plasma membrane"/>
    <property type="evidence" value="ECO:0007669"/>
    <property type="project" value="UniProtKB-SubCell"/>
</dbReference>
<feature type="transmembrane region" description="Helical" evidence="7">
    <location>
        <begin position="149"/>
        <end position="170"/>
    </location>
</feature>
<organism evidence="8 9">
    <name type="scientific">Candidatus Blochmanniella camponoti</name>
    <dbReference type="NCBI Taxonomy" id="108080"/>
    <lineage>
        <taxon>Bacteria</taxon>
        <taxon>Pseudomonadati</taxon>
        <taxon>Pseudomonadota</taxon>
        <taxon>Gammaproteobacteria</taxon>
        <taxon>Enterobacterales</taxon>
        <taxon>Enterobacteriaceae</taxon>
        <taxon>ant endosymbionts</taxon>
        <taxon>Candidatus Blochmanniella</taxon>
    </lineage>
</organism>
<evidence type="ECO:0000313" key="8">
    <source>
        <dbReference type="EMBL" id="URJ27632.1"/>
    </source>
</evidence>
<feature type="transmembrane region" description="Helical" evidence="7">
    <location>
        <begin position="215"/>
        <end position="236"/>
    </location>
</feature>
<dbReference type="KEGG" id="bhb:M9394_00495"/>
<evidence type="ECO:0000256" key="7">
    <source>
        <dbReference type="HAMAP-Rule" id="MF_01067"/>
    </source>
</evidence>
<evidence type="ECO:0000256" key="3">
    <source>
        <dbReference type="ARBA" id="ARBA00022475"/>
    </source>
</evidence>
<gene>
    <name evidence="8" type="ORF">M9394_00495</name>
</gene>
<dbReference type="Proteomes" id="UP001056323">
    <property type="component" value="Chromosome"/>
</dbReference>
<protein>
    <recommendedName>
        <fullName evidence="7">UPF0259 membrane protein M9394_00495</fullName>
    </recommendedName>
</protein>
<dbReference type="InterPro" id="IPR009627">
    <property type="entry name" value="UPF0259"/>
</dbReference>